<keyword evidence="3" id="KW-1185">Reference proteome</keyword>
<dbReference type="EMBL" id="JAIXMP010000065">
    <property type="protein sequence ID" value="KAI9243896.1"/>
    <property type="molecule type" value="Genomic_DNA"/>
</dbReference>
<dbReference type="AlphaFoldDB" id="A0AAD5JW93"/>
<feature type="transmembrane region" description="Helical" evidence="1">
    <location>
        <begin position="35"/>
        <end position="56"/>
    </location>
</feature>
<reference evidence="2" key="2">
    <citation type="submission" date="2023-02" db="EMBL/GenBank/DDBJ databases">
        <authorList>
            <consortium name="DOE Joint Genome Institute"/>
            <person name="Mondo S.J."/>
            <person name="Chang Y."/>
            <person name="Wang Y."/>
            <person name="Ahrendt S."/>
            <person name="Andreopoulos W."/>
            <person name="Barry K."/>
            <person name="Beard J."/>
            <person name="Benny G.L."/>
            <person name="Blankenship S."/>
            <person name="Bonito G."/>
            <person name="Cuomo C."/>
            <person name="Desiro A."/>
            <person name="Gervers K.A."/>
            <person name="Hundley H."/>
            <person name="Kuo A."/>
            <person name="LaButti K."/>
            <person name="Lang B.F."/>
            <person name="Lipzen A."/>
            <person name="O'Donnell K."/>
            <person name="Pangilinan J."/>
            <person name="Reynolds N."/>
            <person name="Sandor L."/>
            <person name="Smith M.W."/>
            <person name="Tsang A."/>
            <person name="Grigoriev I.V."/>
            <person name="Stajich J.E."/>
            <person name="Spatafora J.W."/>
        </authorList>
    </citation>
    <scope>NUCLEOTIDE SEQUENCE</scope>
    <source>
        <strain evidence="2">RSA 2281</strain>
    </source>
</reference>
<reference evidence="2" key="1">
    <citation type="journal article" date="2022" name="IScience">
        <title>Evolution of zygomycete secretomes and the origins of terrestrial fungal ecologies.</title>
        <authorList>
            <person name="Chang Y."/>
            <person name="Wang Y."/>
            <person name="Mondo S."/>
            <person name="Ahrendt S."/>
            <person name="Andreopoulos W."/>
            <person name="Barry K."/>
            <person name="Beard J."/>
            <person name="Benny G.L."/>
            <person name="Blankenship S."/>
            <person name="Bonito G."/>
            <person name="Cuomo C."/>
            <person name="Desiro A."/>
            <person name="Gervers K.A."/>
            <person name="Hundley H."/>
            <person name="Kuo A."/>
            <person name="LaButti K."/>
            <person name="Lang B.F."/>
            <person name="Lipzen A."/>
            <person name="O'Donnell K."/>
            <person name="Pangilinan J."/>
            <person name="Reynolds N."/>
            <person name="Sandor L."/>
            <person name="Smith M.E."/>
            <person name="Tsang A."/>
            <person name="Grigoriev I.V."/>
            <person name="Stajich J.E."/>
            <person name="Spatafora J.W."/>
        </authorList>
    </citation>
    <scope>NUCLEOTIDE SEQUENCE</scope>
    <source>
        <strain evidence="2">RSA 2281</strain>
    </source>
</reference>
<protein>
    <submittedName>
        <fullName evidence="2">Uncharacterized protein</fullName>
    </submittedName>
</protein>
<evidence type="ECO:0000256" key="1">
    <source>
        <dbReference type="SAM" id="Phobius"/>
    </source>
</evidence>
<dbReference type="Proteomes" id="UP001209540">
    <property type="component" value="Unassembled WGS sequence"/>
</dbReference>
<accession>A0AAD5JW93</accession>
<comment type="caution">
    <text evidence="2">The sequence shown here is derived from an EMBL/GenBank/DDBJ whole genome shotgun (WGS) entry which is preliminary data.</text>
</comment>
<dbReference type="PANTHER" id="PTHR37849">
    <property type="entry name" value="YALI0E11605P"/>
    <property type="match status" value="1"/>
</dbReference>
<sequence>MILVNATRHSVVANARRTYTTATTKPKRRIGSVRGGILGFLVGVGAALAISDSFHFHDEYVKSTRQLAASVDELRSSTEKVREYADTVERLDRDFSQVRAQAVSAKDLEQLKRDIYKLHDTMSHDHVELKARVWKMEHRS</sequence>
<dbReference type="PANTHER" id="PTHR37849:SF1">
    <property type="entry name" value="YALI0E11605P"/>
    <property type="match status" value="1"/>
</dbReference>
<keyword evidence="1" id="KW-0812">Transmembrane</keyword>
<keyword evidence="1" id="KW-0472">Membrane</keyword>
<name>A0AAD5JW93_9FUNG</name>
<evidence type="ECO:0000313" key="3">
    <source>
        <dbReference type="Proteomes" id="UP001209540"/>
    </source>
</evidence>
<evidence type="ECO:0000313" key="2">
    <source>
        <dbReference type="EMBL" id="KAI9243896.1"/>
    </source>
</evidence>
<keyword evidence="1" id="KW-1133">Transmembrane helix</keyword>
<gene>
    <name evidence="2" type="ORF">BDA99DRAFT_529638</name>
</gene>
<organism evidence="2 3">
    <name type="scientific">Phascolomyces articulosus</name>
    <dbReference type="NCBI Taxonomy" id="60185"/>
    <lineage>
        <taxon>Eukaryota</taxon>
        <taxon>Fungi</taxon>
        <taxon>Fungi incertae sedis</taxon>
        <taxon>Mucoromycota</taxon>
        <taxon>Mucoromycotina</taxon>
        <taxon>Mucoromycetes</taxon>
        <taxon>Mucorales</taxon>
        <taxon>Lichtheimiaceae</taxon>
        <taxon>Phascolomyces</taxon>
    </lineage>
</organism>
<proteinExistence type="predicted"/>